<proteinExistence type="predicted"/>
<name>A0A2P5XE66_GOSBA</name>
<evidence type="ECO:0000313" key="1">
    <source>
        <dbReference type="EMBL" id="PPS01630.1"/>
    </source>
</evidence>
<gene>
    <name evidence="1" type="ORF">GOBAR_AA19033</name>
</gene>
<sequence length="271" mass="31079">MENTETTFKNQQASIQGLETQIGQLAKLISKLDKVACQAILNLAQGSNSTQLPFKMRKEYKPRVPYPNVTRKDRLDEQFGKFLKLLKKLHINLPFIEALSQMPNVEISLKDTHEPCLIHNKGSTHEERMLQIEELDEWLTFKPRKHDEPKLRQNELNTSPNQLKVGDKVSLDAAVPYIDTAKPNEEIPLTVLSIFSFGTVEVSHPKFDTFKVYHTDMAKHMGVLRTVWKQGKRFSPAWATINRHGRAKWPVHGLGEIARRAEIQKNAKHMG</sequence>
<protein>
    <submittedName>
        <fullName evidence="1">Uncharacterized protein</fullName>
    </submittedName>
</protein>
<dbReference type="Proteomes" id="UP000239757">
    <property type="component" value="Unassembled WGS sequence"/>
</dbReference>
<reference evidence="1 2" key="1">
    <citation type="submission" date="2015-01" db="EMBL/GenBank/DDBJ databases">
        <title>Genome of allotetraploid Gossypium barbadense reveals genomic plasticity and fiber elongation in cotton evolution.</title>
        <authorList>
            <person name="Chen X."/>
            <person name="Liu X."/>
            <person name="Zhao B."/>
            <person name="Zheng H."/>
            <person name="Hu Y."/>
            <person name="Lu G."/>
            <person name="Yang C."/>
            <person name="Chen J."/>
            <person name="Shan C."/>
            <person name="Zhang L."/>
            <person name="Zhou Y."/>
            <person name="Wang L."/>
            <person name="Guo W."/>
            <person name="Bai Y."/>
            <person name="Ruan J."/>
            <person name="Shangguan X."/>
            <person name="Mao Y."/>
            <person name="Jiang J."/>
            <person name="Zhu Y."/>
            <person name="Lei J."/>
            <person name="Kang H."/>
            <person name="Chen S."/>
            <person name="He X."/>
            <person name="Wang R."/>
            <person name="Wang Y."/>
            <person name="Chen J."/>
            <person name="Wang L."/>
            <person name="Yu S."/>
            <person name="Wang B."/>
            <person name="Wei J."/>
            <person name="Song S."/>
            <person name="Lu X."/>
            <person name="Gao Z."/>
            <person name="Gu W."/>
            <person name="Deng X."/>
            <person name="Ma D."/>
            <person name="Wang S."/>
            <person name="Liang W."/>
            <person name="Fang L."/>
            <person name="Cai C."/>
            <person name="Zhu X."/>
            <person name="Zhou B."/>
            <person name="Zhang Y."/>
            <person name="Chen Z."/>
            <person name="Xu S."/>
            <person name="Zhu R."/>
            <person name="Wang S."/>
            <person name="Zhang T."/>
            <person name="Zhao G."/>
        </authorList>
    </citation>
    <scope>NUCLEOTIDE SEQUENCE [LARGE SCALE GENOMIC DNA]</scope>
    <source>
        <strain evidence="2">cv. Xinhai21</strain>
        <tissue evidence="1">Leaf</tissue>
    </source>
</reference>
<accession>A0A2P5XE66</accession>
<dbReference type="EMBL" id="KZ665086">
    <property type="protein sequence ID" value="PPS01630.1"/>
    <property type="molecule type" value="Genomic_DNA"/>
</dbReference>
<dbReference type="OrthoDB" id="1937287at2759"/>
<organism evidence="1 2">
    <name type="scientific">Gossypium barbadense</name>
    <name type="common">Sea Island cotton</name>
    <name type="synonym">Hibiscus barbadensis</name>
    <dbReference type="NCBI Taxonomy" id="3634"/>
    <lineage>
        <taxon>Eukaryota</taxon>
        <taxon>Viridiplantae</taxon>
        <taxon>Streptophyta</taxon>
        <taxon>Embryophyta</taxon>
        <taxon>Tracheophyta</taxon>
        <taxon>Spermatophyta</taxon>
        <taxon>Magnoliopsida</taxon>
        <taxon>eudicotyledons</taxon>
        <taxon>Gunneridae</taxon>
        <taxon>Pentapetalae</taxon>
        <taxon>rosids</taxon>
        <taxon>malvids</taxon>
        <taxon>Malvales</taxon>
        <taxon>Malvaceae</taxon>
        <taxon>Malvoideae</taxon>
        <taxon>Gossypium</taxon>
    </lineage>
</organism>
<dbReference type="AlphaFoldDB" id="A0A2P5XE66"/>
<evidence type="ECO:0000313" key="2">
    <source>
        <dbReference type="Proteomes" id="UP000239757"/>
    </source>
</evidence>